<keyword evidence="4 6" id="KW-0949">S-adenosyl-L-methionine</keyword>
<accession>A0ABN7S3L4</accession>
<keyword evidence="2 6" id="KW-0489">Methyltransferase</keyword>
<keyword evidence="1" id="KW-0963">Cytoplasm</keyword>
<feature type="region of interest" description="Disordered" evidence="7">
    <location>
        <begin position="328"/>
        <end position="347"/>
    </location>
</feature>
<comment type="caution">
    <text evidence="6">Lacks conserved residue(s) required for the propagation of feature annotation.</text>
</comment>
<gene>
    <name evidence="9" type="primary">txxe 2619</name>
    <name evidence="9" type="ORF">TXXE_12230</name>
</gene>
<dbReference type="InterPro" id="IPR001678">
    <property type="entry name" value="MeTrfase_RsmB-F_NOP2_dom"/>
</dbReference>
<feature type="binding site" evidence="6">
    <location>
        <position position="175"/>
    </location>
    <ligand>
        <name>S-adenosyl-L-methionine</name>
        <dbReference type="ChEBI" id="CHEBI:59789"/>
    </ligand>
</feature>
<keyword evidence="3 6" id="KW-0808">Transferase</keyword>
<evidence type="ECO:0000256" key="3">
    <source>
        <dbReference type="ARBA" id="ARBA00022679"/>
    </source>
</evidence>
<dbReference type="CDD" id="cd21147">
    <property type="entry name" value="RsmF_methylt_CTD1"/>
    <property type="match status" value="1"/>
</dbReference>
<evidence type="ECO:0000256" key="5">
    <source>
        <dbReference type="ARBA" id="ARBA00022884"/>
    </source>
</evidence>
<comment type="caution">
    <text evidence="9">The sequence shown here is derived from an EMBL/GenBank/DDBJ whole genome shotgun (WGS) entry which is preliminary data.</text>
</comment>
<dbReference type="EMBL" id="CAJRAY010000058">
    <property type="protein sequence ID" value="CAG5088705.1"/>
    <property type="molecule type" value="Genomic_DNA"/>
</dbReference>
<dbReference type="Gene3D" id="2.30.130.60">
    <property type="match status" value="1"/>
</dbReference>
<sequence length="497" mass="53872">MSNRDKKTNENVMPAPVTKLPAVSDRHDADEEAPGAADRPPLPAAFVRRMEALLGEEAGAFLRAYGEPRAYGLRLNGRKLADLRLEPDKLHRMFGLEPVPWCPGGFYYAPESRPGRHPYHAAGLYYIQEPSAMSAAELLAPQPGELVLDLAAAPGGKATQIADRLAGQGLLVANEIHPARARVLSENIERMGIANAVVTNEPPDRLAKRFPAYFDAVMLDAPCSGEGMFRKDPDAVREWSEAAVTACAVRQAGILGEAAKMVRPGGRLVYSTCTFNREENEETIERFLERRPDFELRRSLRLFPHRERGEGHYAALLVRREDADEGGRAAAGAHAGRGRKGGRDAGRRDGGGFARFRAFAAEALPGFSPDEDLPGGGPLAFGQQLYWLPDGGGRFAPHLLDGLRVLRPGLHLGDLPKDRFEPAHALALHLRPSAARWCLPFAADAPETAAWLRGEALPADANLAGWGLVAVDGLPLGWGKASGGRINNRLPKGLRRP</sequence>
<feature type="binding site" evidence="6">
    <location>
        <position position="220"/>
    </location>
    <ligand>
        <name>S-adenosyl-L-methionine</name>
        <dbReference type="ChEBI" id="CHEBI:59789"/>
    </ligand>
</feature>
<dbReference type="InterPro" id="IPR027391">
    <property type="entry name" value="Nol1_Nop2_Fmu_2"/>
</dbReference>
<dbReference type="SUPFAM" id="SSF53335">
    <property type="entry name" value="S-adenosyl-L-methionine-dependent methyltransferases"/>
    <property type="match status" value="1"/>
</dbReference>
<dbReference type="Pfam" id="PF01189">
    <property type="entry name" value="Methyltr_RsmB-F"/>
    <property type="match status" value="1"/>
</dbReference>
<dbReference type="PANTHER" id="PTHR22807:SF30">
    <property type="entry name" value="28S RRNA (CYTOSINE(4447)-C(5))-METHYLTRANSFERASE-RELATED"/>
    <property type="match status" value="1"/>
</dbReference>
<feature type="active site" description="Nucleophile" evidence="6">
    <location>
        <position position="273"/>
    </location>
</feature>
<dbReference type="PROSITE" id="PS51686">
    <property type="entry name" value="SAM_MT_RSMB_NOP"/>
    <property type="match status" value="1"/>
</dbReference>
<feature type="binding site" evidence="6">
    <location>
        <begin position="151"/>
        <end position="157"/>
    </location>
    <ligand>
        <name>S-adenosyl-L-methionine</name>
        <dbReference type="ChEBI" id="CHEBI:59789"/>
    </ligand>
</feature>
<dbReference type="Gene3D" id="3.40.50.150">
    <property type="entry name" value="Vaccinia Virus protein VP39"/>
    <property type="match status" value="1"/>
</dbReference>
<dbReference type="InterPro" id="IPR023267">
    <property type="entry name" value="RCMT"/>
</dbReference>
<reference evidence="9 10" key="1">
    <citation type="submission" date="2021-04" db="EMBL/GenBank/DDBJ databases">
        <authorList>
            <person name="Rakotoarivonina H."/>
        </authorList>
    </citation>
    <scope>NUCLEOTIDE SEQUENCE [LARGE SCALE GENOMIC DNA]</scope>
    <source>
        <strain evidence="9 10">XE</strain>
    </source>
</reference>
<evidence type="ECO:0000256" key="6">
    <source>
        <dbReference type="PROSITE-ProRule" id="PRU01023"/>
    </source>
</evidence>
<evidence type="ECO:0000256" key="2">
    <source>
        <dbReference type="ARBA" id="ARBA00022603"/>
    </source>
</evidence>
<dbReference type="Pfam" id="PF17125">
    <property type="entry name" value="Methyltr_RsmF_N"/>
    <property type="match status" value="1"/>
</dbReference>
<keyword evidence="5 6" id="KW-0694">RNA-binding</keyword>
<dbReference type="PRINTS" id="PR02008">
    <property type="entry name" value="RCMTFAMILY"/>
</dbReference>
<dbReference type="InterPro" id="IPR031341">
    <property type="entry name" value="Methyltr_RsmF_N"/>
</dbReference>
<dbReference type="RefSeq" id="WP_213484847.1">
    <property type="nucleotide sequence ID" value="NZ_CAJRAY010000058.1"/>
</dbReference>
<dbReference type="Pfam" id="PF13636">
    <property type="entry name" value="Methyltranf_PUA"/>
    <property type="match status" value="1"/>
</dbReference>
<evidence type="ECO:0000313" key="10">
    <source>
        <dbReference type="Proteomes" id="UP000681526"/>
    </source>
</evidence>
<dbReference type="Proteomes" id="UP000681526">
    <property type="component" value="Unassembled WGS sequence"/>
</dbReference>
<dbReference type="PANTHER" id="PTHR22807">
    <property type="entry name" value="NOP2 YEAST -RELATED NOL1/NOP2/FMU SUN DOMAIN-CONTAINING"/>
    <property type="match status" value="1"/>
</dbReference>
<comment type="similarity">
    <text evidence="6">Belongs to the class I-like SAM-binding methyltransferase superfamily. RsmB/NOP family.</text>
</comment>
<evidence type="ECO:0000256" key="7">
    <source>
        <dbReference type="SAM" id="MobiDB-lite"/>
    </source>
</evidence>
<evidence type="ECO:0000256" key="4">
    <source>
        <dbReference type="ARBA" id="ARBA00022691"/>
    </source>
</evidence>
<dbReference type="InterPro" id="IPR029063">
    <property type="entry name" value="SAM-dependent_MTases_sf"/>
</dbReference>
<protein>
    <submittedName>
        <fullName evidence="9">Fmu (Sun) domain protein</fullName>
    </submittedName>
</protein>
<dbReference type="Pfam" id="PF17126">
    <property type="entry name" value="RsmF_methylt_CI"/>
    <property type="match status" value="1"/>
</dbReference>
<evidence type="ECO:0000313" key="9">
    <source>
        <dbReference type="EMBL" id="CAG5088705.1"/>
    </source>
</evidence>
<evidence type="ECO:0000256" key="1">
    <source>
        <dbReference type="ARBA" id="ARBA00022490"/>
    </source>
</evidence>
<dbReference type="InterPro" id="IPR031340">
    <property type="entry name" value="RsmF_methylt_CI"/>
</dbReference>
<feature type="domain" description="SAM-dependent MTase RsmB/NOP-type" evidence="8">
    <location>
        <begin position="61"/>
        <end position="336"/>
    </location>
</feature>
<keyword evidence="10" id="KW-1185">Reference proteome</keyword>
<dbReference type="Gene3D" id="3.30.70.1170">
    <property type="entry name" value="Sun protein, domain 3"/>
    <property type="match status" value="1"/>
</dbReference>
<organism evidence="9 10">
    <name type="scientific">Thermobacillus xylanilyticus</name>
    <dbReference type="NCBI Taxonomy" id="76633"/>
    <lineage>
        <taxon>Bacteria</taxon>
        <taxon>Bacillati</taxon>
        <taxon>Bacillota</taxon>
        <taxon>Bacilli</taxon>
        <taxon>Bacillales</taxon>
        <taxon>Paenibacillaceae</taxon>
        <taxon>Thermobacillus</taxon>
    </lineage>
</organism>
<dbReference type="CDD" id="cd02440">
    <property type="entry name" value="AdoMet_MTases"/>
    <property type="match status" value="1"/>
</dbReference>
<name>A0ABN7S3L4_THEXY</name>
<evidence type="ECO:0000259" key="8">
    <source>
        <dbReference type="PROSITE" id="PS51686"/>
    </source>
</evidence>
<proteinExistence type="inferred from homology"/>
<dbReference type="InterPro" id="IPR049560">
    <property type="entry name" value="MeTrfase_RsmB-F_NOP2_cat"/>
</dbReference>
<feature type="region of interest" description="Disordered" evidence="7">
    <location>
        <begin position="1"/>
        <end position="41"/>
    </location>
</feature>